<keyword evidence="3" id="KW-1185">Reference proteome</keyword>
<dbReference type="PANTHER" id="PTHR42924">
    <property type="entry name" value="EXONUCLEASE"/>
    <property type="match status" value="1"/>
</dbReference>
<evidence type="ECO:0000313" key="2">
    <source>
        <dbReference type="EMBL" id="SOY29365.1"/>
    </source>
</evidence>
<dbReference type="Pfam" id="PF20374">
    <property type="entry name" value="DUF6669"/>
    <property type="match status" value="1"/>
</dbReference>
<dbReference type="InterPro" id="IPR004013">
    <property type="entry name" value="PHP_dom"/>
</dbReference>
<dbReference type="GO" id="GO:0035312">
    <property type="term" value="F:5'-3' DNA exonuclease activity"/>
    <property type="evidence" value="ECO:0007669"/>
    <property type="project" value="TreeGrafter"/>
</dbReference>
<accession>A0A2K4ZFY6</accession>
<dbReference type="InterPro" id="IPR052018">
    <property type="entry name" value="PHP_domain"/>
</dbReference>
<sequence>MQQLYQARGLLSKDFTGQITYTFCLPYVLEELDICLTFEKQHYDSPAQVPVEELADYCRRHYNTTAYDSFSREQLAQLFFRETKTEIHISASLNDHFIGCIHKQLLCRHMHFGPDELSEGCLMPETMDGVLKVTVLAFQVLMDDTPYTITVSGKRAAGPNASARVTKRPSKEIPAATVENTSKDFLRLELHNHTTESDASLTCRDLLEHMAQDNVDAFALTDHNTISGHPKMKELLRDFPSPIQCIYGMEYTTYYGHILCLNLHEYVPWDSIDPKRPELIFTQILKTGALAGIAHPFSFGYPFATGCRFEMQMTDYAAADFIEIFNNPEPLRETNLPALALWENLVLNGLRIAATSGMDLHNRAPFAGQYATFIRNDGTAVPQALTRAVKTGQTWVSRGPLLVAEAMPDEKKVLFRIIDGQKNGCPADSRKKYLMTLTMPEGSFAEPISPDIPLSISWERFLVHAGKADPCPVIPKLYEQDRNSYDTAPDPESLLCVSPVLYLPLTARQTTSPAAVTASQLPTVTPQPSDSTITPMVNVDTAVPI</sequence>
<organism evidence="2 3">
    <name type="scientific">Acetatifactor muris</name>
    <dbReference type="NCBI Taxonomy" id="879566"/>
    <lineage>
        <taxon>Bacteria</taxon>
        <taxon>Bacillati</taxon>
        <taxon>Bacillota</taxon>
        <taxon>Clostridia</taxon>
        <taxon>Lachnospirales</taxon>
        <taxon>Lachnospiraceae</taxon>
        <taxon>Acetatifactor</taxon>
    </lineage>
</organism>
<dbReference type="PANTHER" id="PTHR42924:SF3">
    <property type="entry name" value="POLYMERASE_HISTIDINOL PHOSPHATASE N-TERMINAL DOMAIN-CONTAINING PROTEIN"/>
    <property type="match status" value="1"/>
</dbReference>
<dbReference type="Pfam" id="PF02811">
    <property type="entry name" value="PHP"/>
    <property type="match status" value="1"/>
</dbReference>
<dbReference type="Gene3D" id="3.20.20.140">
    <property type="entry name" value="Metal-dependent hydrolases"/>
    <property type="match status" value="1"/>
</dbReference>
<dbReference type="NCBIfam" id="NF038032">
    <property type="entry name" value="CehA_McbA_metalo"/>
    <property type="match status" value="1"/>
</dbReference>
<proteinExistence type="predicted"/>
<dbReference type="InterPro" id="IPR003141">
    <property type="entry name" value="Pol/His_phosphatase_N"/>
</dbReference>
<protein>
    <submittedName>
        <fullName evidence="2">DNA polymerase III PolC</fullName>
    </submittedName>
</protein>
<dbReference type="GO" id="GO:0004534">
    <property type="term" value="F:5'-3' RNA exonuclease activity"/>
    <property type="evidence" value="ECO:0007669"/>
    <property type="project" value="TreeGrafter"/>
</dbReference>
<gene>
    <name evidence="2" type="ORF">AMURIS_02080</name>
</gene>
<feature type="domain" description="Polymerase/histidinol phosphatase N-terminal" evidence="1">
    <location>
        <begin position="188"/>
        <end position="255"/>
    </location>
</feature>
<dbReference type="InterPro" id="IPR016195">
    <property type="entry name" value="Pol/histidinol_Pase-like"/>
</dbReference>
<dbReference type="InterPro" id="IPR046610">
    <property type="entry name" value="DUF6669"/>
</dbReference>
<evidence type="ECO:0000313" key="3">
    <source>
        <dbReference type="Proteomes" id="UP000236311"/>
    </source>
</evidence>
<evidence type="ECO:0000259" key="1">
    <source>
        <dbReference type="SMART" id="SM00481"/>
    </source>
</evidence>
<name>A0A2K4ZFY6_9FIRM</name>
<dbReference type="SMART" id="SM00481">
    <property type="entry name" value="POLIIIAc"/>
    <property type="match status" value="1"/>
</dbReference>
<dbReference type="SUPFAM" id="SSF89550">
    <property type="entry name" value="PHP domain-like"/>
    <property type="match status" value="1"/>
</dbReference>
<reference evidence="2 3" key="1">
    <citation type="submission" date="2018-01" db="EMBL/GenBank/DDBJ databases">
        <authorList>
            <person name="Gaut B.S."/>
            <person name="Morton B.R."/>
            <person name="Clegg M.T."/>
            <person name="Duvall M.R."/>
        </authorList>
    </citation>
    <scope>NUCLEOTIDE SEQUENCE [LARGE SCALE GENOMIC DNA]</scope>
    <source>
        <strain evidence="2">GP69</strain>
    </source>
</reference>
<dbReference type="AlphaFoldDB" id="A0A2K4ZFY6"/>
<dbReference type="EMBL" id="OFSM01000009">
    <property type="protein sequence ID" value="SOY29365.1"/>
    <property type="molecule type" value="Genomic_DNA"/>
</dbReference>
<dbReference type="Proteomes" id="UP000236311">
    <property type="component" value="Unassembled WGS sequence"/>
</dbReference>